<feature type="domain" description="AMP-dependent synthetase/ligase" evidence="1">
    <location>
        <begin position="182"/>
        <end position="279"/>
    </location>
</feature>
<dbReference type="GO" id="GO:0008610">
    <property type="term" value="P:lipid biosynthetic process"/>
    <property type="evidence" value="ECO:0007669"/>
    <property type="project" value="UniProtKB-ARBA"/>
</dbReference>
<dbReference type="Pfam" id="PF00501">
    <property type="entry name" value="AMP-binding"/>
    <property type="match status" value="1"/>
</dbReference>
<sequence length="294" mass="32838">MIGMFVNTLALRTRPSGHQTAAEFASNVHQLVLEANEHQLYPFEELVDQVQTVRDTSRHPIFDVVFSMENADIRDLSMDGLHIVPQPFEENIAKFDLTLTGNESADQIELVFDFNCSIFQKTSIEKWKEYFLHLLEQMVSAPDQSLDQMQLLSPQQQQKQLNEWSGPVLDFPSDQTVHALVEAKAQEAPHQKAATFCGTSWTYKELNSRANVVASRLISNGTKPGDRVGILTRPSLDMTAAVLGVLKAGAAFVPIDADYPAQRIAYMLEDCGAEVLLMQKGLLHHLPLQVKCCS</sequence>
<dbReference type="GO" id="GO:0005829">
    <property type="term" value="C:cytosol"/>
    <property type="evidence" value="ECO:0007669"/>
    <property type="project" value="TreeGrafter"/>
</dbReference>
<feature type="domain" description="Condensation" evidence="2">
    <location>
        <begin position="1"/>
        <end position="160"/>
    </location>
</feature>
<dbReference type="GO" id="GO:0003824">
    <property type="term" value="F:catalytic activity"/>
    <property type="evidence" value="ECO:0007669"/>
    <property type="project" value="InterPro"/>
</dbReference>
<dbReference type="PANTHER" id="PTHR45527:SF1">
    <property type="entry name" value="FATTY ACID SYNTHASE"/>
    <property type="match status" value="1"/>
</dbReference>
<dbReference type="SUPFAM" id="SSF52777">
    <property type="entry name" value="CoA-dependent acyltransferases"/>
    <property type="match status" value="1"/>
</dbReference>
<evidence type="ECO:0000313" key="4">
    <source>
        <dbReference type="Proteomes" id="UP000464658"/>
    </source>
</evidence>
<dbReference type="InterPro" id="IPR042099">
    <property type="entry name" value="ANL_N_sf"/>
</dbReference>
<dbReference type="EMBL" id="AP021906">
    <property type="protein sequence ID" value="BBP87040.1"/>
    <property type="molecule type" value="Genomic_DNA"/>
</dbReference>
<dbReference type="Gene3D" id="3.30.559.10">
    <property type="entry name" value="Chloramphenicol acetyltransferase-like domain"/>
    <property type="match status" value="1"/>
</dbReference>
<dbReference type="Gene3D" id="3.40.50.12780">
    <property type="entry name" value="N-terminal domain of ligase-like"/>
    <property type="match status" value="1"/>
</dbReference>
<evidence type="ECO:0000259" key="2">
    <source>
        <dbReference type="Pfam" id="PF00668"/>
    </source>
</evidence>
<evidence type="ECO:0008006" key="5">
    <source>
        <dbReference type="Google" id="ProtNLM"/>
    </source>
</evidence>
<proteinExistence type="predicted"/>
<dbReference type="InterPro" id="IPR001242">
    <property type="entry name" value="Condensation_dom"/>
</dbReference>
<dbReference type="AlphaFoldDB" id="A0A5S9M090"/>
<dbReference type="InterPro" id="IPR000873">
    <property type="entry name" value="AMP-dep_synth/lig_dom"/>
</dbReference>
<dbReference type="Proteomes" id="UP000464658">
    <property type="component" value="Chromosome"/>
</dbReference>
<evidence type="ECO:0000313" key="3">
    <source>
        <dbReference type="EMBL" id="BBP87040.1"/>
    </source>
</evidence>
<reference evidence="3 4" key="1">
    <citation type="submission" date="2019-12" db="EMBL/GenBank/DDBJ databases">
        <title>Full genome sequence of a Bacillus safensis strain isolated from commercially available natto in Indonesia.</title>
        <authorList>
            <person name="Yoshida M."/>
            <person name="Uomi M."/>
            <person name="Waturangi D."/>
            <person name="Ekaputri J.J."/>
            <person name="Setiamarga D.H.E."/>
        </authorList>
    </citation>
    <scope>NUCLEOTIDE SEQUENCE [LARGE SCALE GENOMIC DNA]</scope>
    <source>
        <strain evidence="3 4">IDN1</strain>
    </source>
</reference>
<dbReference type="InterPro" id="IPR023213">
    <property type="entry name" value="CAT-like_dom_sf"/>
</dbReference>
<dbReference type="SUPFAM" id="SSF56801">
    <property type="entry name" value="Acetyl-CoA synthetase-like"/>
    <property type="match status" value="1"/>
</dbReference>
<protein>
    <recommendedName>
        <fullName evidence="5">AMP-dependent synthetase/ligase domain-containing protein</fullName>
    </recommendedName>
</protein>
<dbReference type="GO" id="GO:0044550">
    <property type="term" value="P:secondary metabolite biosynthetic process"/>
    <property type="evidence" value="ECO:0007669"/>
    <property type="project" value="TreeGrafter"/>
</dbReference>
<dbReference type="GO" id="GO:0043041">
    <property type="term" value="P:amino acid activation for nonribosomal peptide biosynthetic process"/>
    <property type="evidence" value="ECO:0007669"/>
    <property type="project" value="TreeGrafter"/>
</dbReference>
<organism evidence="3 4">
    <name type="scientific">Bacillus safensis</name>
    <dbReference type="NCBI Taxonomy" id="561879"/>
    <lineage>
        <taxon>Bacteria</taxon>
        <taxon>Bacillati</taxon>
        <taxon>Bacillota</taxon>
        <taxon>Bacilli</taxon>
        <taxon>Bacillales</taxon>
        <taxon>Bacillaceae</taxon>
        <taxon>Bacillus</taxon>
    </lineage>
</organism>
<name>A0A5S9M090_BACIA</name>
<dbReference type="PANTHER" id="PTHR45527">
    <property type="entry name" value="NONRIBOSOMAL PEPTIDE SYNTHETASE"/>
    <property type="match status" value="1"/>
</dbReference>
<evidence type="ECO:0000259" key="1">
    <source>
        <dbReference type="Pfam" id="PF00501"/>
    </source>
</evidence>
<dbReference type="Pfam" id="PF00668">
    <property type="entry name" value="Condensation"/>
    <property type="match status" value="1"/>
</dbReference>
<dbReference type="Gene3D" id="3.30.559.30">
    <property type="entry name" value="Nonribosomal peptide synthetase, condensation domain"/>
    <property type="match status" value="1"/>
</dbReference>
<gene>
    <name evidence="3" type="ORF">BsIDN1_06580</name>
</gene>
<dbReference type="GO" id="GO:0031177">
    <property type="term" value="F:phosphopantetheine binding"/>
    <property type="evidence" value="ECO:0007669"/>
    <property type="project" value="TreeGrafter"/>
</dbReference>
<accession>A0A5S9M090</accession>